<evidence type="ECO:0000313" key="1">
    <source>
        <dbReference type="EMBL" id="KAF9465167.1"/>
    </source>
</evidence>
<proteinExistence type="predicted"/>
<gene>
    <name evidence="1" type="ORF">BDZ94DRAFT_1146386</name>
</gene>
<accession>A0A9P5Y7T8</accession>
<dbReference type="Proteomes" id="UP000807353">
    <property type="component" value="Unassembled WGS sequence"/>
</dbReference>
<comment type="caution">
    <text evidence="1">The sequence shown here is derived from an EMBL/GenBank/DDBJ whole genome shotgun (WGS) entry which is preliminary data.</text>
</comment>
<evidence type="ECO:0000313" key="2">
    <source>
        <dbReference type="Proteomes" id="UP000807353"/>
    </source>
</evidence>
<feature type="non-terminal residue" evidence="1">
    <location>
        <position position="1"/>
    </location>
</feature>
<protein>
    <submittedName>
        <fullName evidence="1">Glycopeptide</fullName>
    </submittedName>
</protein>
<keyword evidence="2" id="KW-1185">Reference proteome</keyword>
<dbReference type="AlphaFoldDB" id="A0A9P5Y7T8"/>
<dbReference type="EMBL" id="MU150249">
    <property type="protein sequence ID" value="KAF9465167.1"/>
    <property type="molecule type" value="Genomic_DNA"/>
</dbReference>
<sequence>LIAAVVGAQAESHTIHFDNRCGFGKPTLISGDKILSTGGDFTIDGPLKLAIAYAKWPCNCGLQGENCTLIETTLINPTSPGTGSGTDISLIPPHAFSGPASFMYYNGCDGKGVKCNPTCNGAAHNPSDPFLQTICLVNDVNLAITFC</sequence>
<organism evidence="1 2">
    <name type="scientific">Collybia nuda</name>
    <dbReference type="NCBI Taxonomy" id="64659"/>
    <lineage>
        <taxon>Eukaryota</taxon>
        <taxon>Fungi</taxon>
        <taxon>Dikarya</taxon>
        <taxon>Basidiomycota</taxon>
        <taxon>Agaricomycotina</taxon>
        <taxon>Agaricomycetes</taxon>
        <taxon>Agaricomycetidae</taxon>
        <taxon>Agaricales</taxon>
        <taxon>Tricholomatineae</taxon>
        <taxon>Clitocybaceae</taxon>
        <taxon>Collybia</taxon>
    </lineage>
</organism>
<reference evidence="1" key="1">
    <citation type="submission" date="2020-11" db="EMBL/GenBank/DDBJ databases">
        <authorList>
            <consortium name="DOE Joint Genome Institute"/>
            <person name="Ahrendt S."/>
            <person name="Riley R."/>
            <person name="Andreopoulos W."/>
            <person name="Labutti K."/>
            <person name="Pangilinan J."/>
            <person name="Ruiz-Duenas F.J."/>
            <person name="Barrasa J.M."/>
            <person name="Sanchez-Garcia M."/>
            <person name="Camarero S."/>
            <person name="Miyauchi S."/>
            <person name="Serrano A."/>
            <person name="Linde D."/>
            <person name="Babiker R."/>
            <person name="Drula E."/>
            <person name="Ayuso-Fernandez I."/>
            <person name="Pacheco R."/>
            <person name="Padilla G."/>
            <person name="Ferreira P."/>
            <person name="Barriuso J."/>
            <person name="Kellner H."/>
            <person name="Castanera R."/>
            <person name="Alfaro M."/>
            <person name="Ramirez L."/>
            <person name="Pisabarro A.G."/>
            <person name="Kuo A."/>
            <person name="Tritt A."/>
            <person name="Lipzen A."/>
            <person name="He G."/>
            <person name="Yan M."/>
            <person name="Ng V."/>
            <person name="Cullen D."/>
            <person name="Martin F."/>
            <person name="Rosso M.-N."/>
            <person name="Henrissat B."/>
            <person name="Hibbett D."/>
            <person name="Martinez A.T."/>
            <person name="Grigoriev I.V."/>
        </authorList>
    </citation>
    <scope>NUCLEOTIDE SEQUENCE</scope>
    <source>
        <strain evidence="1">CBS 247.69</strain>
    </source>
</reference>
<dbReference type="OrthoDB" id="3342934at2759"/>
<feature type="non-terminal residue" evidence="1">
    <location>
        <position position="147"/>
    </location>
</feature>
<name>A0A9P5Y7T8_9AGAR</name>